<feature type="transmembrane region" description="Helical" evidence="1">
    <location>
        <begin position="49"/>
        <end position="70"/>
    </location>
</feature>
<comment type="caution">
    <text evidence="2">The sequence shown here is derived from an EMBL/GenBank/DDBJ whole genome shotgun (WGS) entry which is preliminary data.</text>
</comment>
<feature type="transmembrane region" description="Helical" evidence="1">
    <location>
        <begin position="21"/>
        <end position="43"/>
    </location>
</feature>
<keyword evidence="1" id="KW-0472">Membrane</keyword>
<evidence type="ECO:0000313" key="2">
    <source>
        <dbReference type="EMBL" id="GGB09173.1"/>
    </source>
</evidence>
<gene>
    <name evidence="2" type="ORF">GCM10011491_41420</name>
</gene>
<evidence type="ECO:0000256" key="1">
    <source>
        <dbReference type="SAM" id="Phobius"/>
    </source>
</evidence>
<sequence length="83" mass="9407">MRRKTNFNDVKEAIYLGRWKLIGLLLAVVGLCFAIAGYFLFLMGGDYRIVYTCYGIVVALLLLACSYGGMKIKDVLFGKMRRD</sequence>
<name>A0A916SPE8_9HYPH</name>
<dbReference type="RefSeq" id="WP_188826101.1">
    <property type="nucleotide sequence ID" value="NZ_BMHH01000026.1"/>
</dbReference>
<organism evidence="2 3">
    <name type="scientific">Brucella endophytica</name>
    <dbReference type="NCBI Taxonomy" id="1963359"/>
    <lineage>
        <taxon>Bacteria</taxon>
        <taxon>Pseudomonadati</taxon>
        <taxon>Pseudomonadota</taxon>
        <taxon>Alphaproteobacteria</taxon>
        <taxon>Hyphomicrobiales</taxon>
        <taxon>Brucellaceae</taxon>
        <taxon>Brucella/Ochrobactrum group</taxon>
        <taxon>Brucella</taxon>
    </lineage>
</organism>
<dbReference type="AlphaFoldDB" id="A0A916SPE8"/>
<reference evidence="2" key="1">
    <citation type="journal article" date="2014" name="Int. J. Syst. Evol. Microbiol.">
        <title>Complete genome sequence of Corynebacterium casei LMG S-19264T (=DSM 44701T), isolated from a smear-ripened cheese.</title>
        <authorList>
            <consortium name="US DOE Joint Genome Institute (JGI-PGF)"/>
            <person name="Walter F."/>
            <person name="Albersmeier A."/>
            <person name="Kalinowski J."/>
            <person name="Ruckert C."/>
        </authorList>
    </citation>
    <scope>NUCLEOTIDE SEQUENCE</scope>
    <source>
        <strain evidence="2">CGMCC 1.15082</strain>
    </source>
</reference>
<proteinExistence type="predicted"/>
<evidence type="ECO:0000313" key="3">
    <source>
        <dbReference type="Proteomes" id="UP000646478"/>
    </source>
</evidence>
<protein>
    <submittedName>
        <fullName evidence="2">Uncharacterized protein</fullName>
    </submittedName>
</protein>
<keyword evidence="1" id="KW-1133">Transmembrane helix</keyword>
<accession>A0A916SPE8</accession>
<dbReference type="Proteomes" id="UP000646478">
    <property type="component" value="Unassembled WGS sequence"/>
</dbReference>
<keyword evidence="3" id="KW-1185">Reference proteome</keyword>
<dbReference type="EMBL" id="BMHH01000026">
    <property type="protein sequence ID" value="GGB09173.1"/>
    <property type="molecule type" value="Genomic_DNA"/>
</dbReference>
<reference evidence="2" key="2">
    <citation type="submission" date="2020-09" db="EMBL/GenBank/DDBJ databases">
        <authorList>
            <person name="Sun Q."/>
            <person name="Zhou Y."/>
        </authorList>
    </citation>
    <scope>NUCLEOTIDE SEQUENCE</scope>
    <source>
        <strain evidence="2">CGMCC 1.15082</strain>
    </source>
</reference>
<keyword evidence="1" id="KW-0812">Transmembrane</keyword>